<comment type="similarity">
    <text evidence="1">Belongs to the 'GDXG' lipolytic enzyme family.</text>
</comment>
<evidence type="ECO:0000313" key="5">
    <source>
        <dbReference type="EMBL" id="MEE1879207.1"/>
    </source>
</evidence>
<evidence type="ECO:0000256" key="3">
    <source>
        <dbReference type="PROSITE-ProRule" id="PRU10038"/>
    </source>
</evidence>
<dbReference type="Gene3D" id="3.40.50.1820">
    <property type="entry name" value="alpha/beta hydrolase"/>
    <property type="match status" value="1"/>
</dbReference>
<dbReference type="PROSITE" id="PS01174">
    <property type="entry name" value="LIPASE_GDXG_SER"/>
    <property type="match status" value="1"/>
</dbReference>
<gene>
    <name evidence="6" type="ORF">SAMN05216230_10499</name>
    <name evidence="5" type="ORF">V0R55_03460</name>
</gene>
<accession>A0A1H9JGK4</accession>
<keyword evidence="8" id="KW-1185">Reference proteome</keyword>
<proteinExistence type="inferred from homology"/>
<evidence type="ECO:0000313" key="7">
    <source>
        <dbReference type="Proteomes" id="UP000199221"/>
    </source>
</evidence>
<dbReference type="Proteomes" id="UP001329505">
    <property type="component" value="Unassembled WGS sequence"/>
</dbReference>
<dbReference type="PANTHER" id="PTHR48081:SF30">
    <property type="entry name" value="ACETYL-HYDROLASE LIPR-RELATED"/>
    <property type="match status" value="1"/>
</dbReference>
<evidence type="ECO:0000256" key="2">
    <source>
        <dbReference type="ARBA" id="ARBA00022801"/>
    </source>
</evidence>
<name>A0A1H9JGK4_9PSED</name>
<evidence type="ECO:0000259" key="4">
    <source>
        <dbReference type="Pfam" id="PF07859"/>
    </source>
</evidence>
<dbReference type="AlphaFoldDB" id="A0A1H9JGK4"/>
<evidence type="ECO:0000256" key="1">
    <source>
        <dbReference type="ARBA" id="ARBA00010515"/>
    </source>
</evidence>
<dbReference type="SUPFAM" id="SSF53474">
    <property type="entry name" value="alpha/beta-Hydrolases"/>
    <property type="match status" value="1"/>
</dbReference>
<dbReference type="InterPro" id="IPR033140">
    <property type="entry name" value="Lipase_GDXG_put_SER_AS"/>
</dbReference>
<feature type="active site" evidence="3">
    <location>
        <position position="162"/>
    </location>
</feature>
<reference evidence="5 8" key="2">
    <citation type="submission" date="2024-01" db="EMBL/GenBank/DDBJ databases">
        <title>Unpublished Manusciprt.</title>
        <authorList>
            <person name="Duman M."/>
            <person name="Valdes E.G."/>
            <person name="Ajmi N."/>
            <person name="Altun S."/>
            <person name="Saticioglu I.B."/>
        </authorList>
    </citation>
    <scope>NUCLEOTIDE SEQUENCE [LARGE SCALE GENOMIC DNA]</scope>
    <source>
        <strain evidence="5 8">139P</strain>
    </source>
</reference>
<reference evidence="6 7" key="1">
    <citation type="submission" date="2016-10" db="EMBL/GenBank/DDBJ databases">
        <authorList>
            <person name="de Groot N.N."/>
        </authorList>
    </citation>
    <scope>NUCLEOTIDE SEQUENCE [LARGE SCALE GENOMIC DNA]</scope>
    <source>
        <strain evidence="6 7">LMG 27941</strain>
    </source>
</reference>
<dbReference type="GeneID" id="93677512"/>
<dbReference type="GO" id="GO:0004806">
    <property type="term" value="F:triacylglycerol lipase activity"/>
    <property type="evidence" value="ECO:0007669"/>
    <property type="project" value="TreeGrafter"/>
</dbReference>
<keyword evidence="2 5" id="KW-0378">Hydrolase</keyword>
<protein>
    <submittedName>
        <fullName evidence="6">Acetyl esterase/lipase</fullName>
    </submittedName>
    <submittedName>
        <fullName evidence="5">Alpha/beta hydrolase</fullName>
    </submittedName>
</protein>
<dbReference type="PANTHER" id="PTHR48081">
    <property type="entry name" value="AB HYDROLASE SUPERFAMILY PROTEIN C4A8.06C"/>
    <property type="match status" value="1"/>
</dbReference>
<organism evidence="6 7">
    <name type="scientific">Pseudomonas soli</name>
    <dbReference type="NCBI Taxonomy" id="1306993"/>
    <lineage>
        <taxon>Bacteria</taxon>
        <taxon>Pseudomonadati</taxon>
        <taxon>Pseudomonadota</taxon>
        <taxon>Gammaproteobacteria</taxon>
        <taxon>Pseudomonadales</taxon>
        <taxon>Pseudomonadaceae</taxon>
        <taxon>Pseudomonas</taxon>
    </lineage>
</organism>
<dbReference type="Pfam" id="PF07859">
    <property type="entry name" value="Abhydrolase_3"/>
    <property type="match status" value="1"/>
</dbReference>
<dbReference type="RefSeq" id="WP_094011124.1">
    <property type="nucleotide sequence ID" value="NZ_CP128543.1"/>
</dbReference>
<dbReference type="Proteomes" id="UP000199221">
    <property type="component" value="Unassembled WGS sequence"/>
</dbReference>
<sequence>MNAQLHTREIDPAEGRWKNRLLNLALRLLVKSSHGLRIDIGKLRRQFERLDGQAPKTFPTDVHRADVNCNGVAAQWLTPAHCRPERVLLYIHGGAFVAYTPQVYAAMVASWCRPLKTRALMLDYRLAPEHPFPTALHEALDAYRWLQGQGFKASDIVVAGDSAGGNLALALLQRLRDEDTPLPSCAVLLSPFLDFTLSGASALDNARHDPIFTPAFAIGIRGFYAPAESHGQPAVSPLFGRFDGLPPLLFQVGSTEMLLDDSVRAAAKASAAGVPVHLEIWKRLPHVFQMIAALPQAQAAQRNITRFVNQYTAWDG</sequence>
<dbReference type="InterPro" id="IPR029058">
    <property type="entry name" value="AB_hydrolase_fold"/>
</dbReference>
<evidence type="ECO:0000313" key="6">
    <source>
        <dbReference type="EMBL" id="SEQ85950.1"/>
    </source>
</evidence>
<feature type="domain" description="Alpha/beta hydrolase fold-3" evidence="4">
    <location>
        <begin position="88"/>
        <end position="289"/>
    </location>
</feature>
<evidence type="ECO:0000313" key="8">
    <source>
        <dbReference type="Proteomes" id="UP001329505"/>
    </source>
</evidence>
<dbReference type="InterPro" id="IPR050300">
    <property type="entry name" value="GDXG_lipolytic_enzyme"/>
</dbReference>
<dbReference type="InterPro" id="IPR013094">
    <property type="entry name" value="AB_hydrolase_3"/>
</dbReference>
<dbReference type="EMBL" id="JAZDQQ010000002">
    <property type="protein sequence ID" value="MEE1879207.1"/>
    <property type="molecule type" value="Genomic_DNA"/>
</dbReference>
<dbReference type="EMBL" id="FOEQ01000004">
    <property type="protein sequence ID" value="SEQ85950.1"/>
    <property type="molecule type" value="Genomic_DNA"/>
</dbReference>